<sequence length="61" mass="6903">VKGIYDEREAISYSWSRSISGMYMFEVVMQMTLQYIVALGEETLRYLPLPTKPVPSGGNKA</sequence>
<reference evidence="1" key="1">
    <citation type="submission" date="2022-04" db="EMBL/GenBank/DDBJ databases">
        <title>A functionally conserved STORR gene fusion in Papaver species that diverged 16.8 million years ago.</title>
        <authorList>
            <person name="Catania T."/>
        </authorList>
    </citation>
    <scope>NUCLEOTIDE SEQUENCE</scope>
    <source>
        <strain evidence="1">S-188037</strain>
    </source>
</reference>
<dbReference type="EMBL" id="JAJJMB010008951">
    <property type="protein sequence ID" value="KAI3918872.1"/>
    <property type="molecule type" value="Genomic_DNA"/>
</dbReference>
<proteinExistence type="predicted"/>
<dbReference type="AlphaFoldDB" id="A0AAD4STD7"/>
<protein>
    <submittedName>
        <fullName evidence="1">Uncharacterized protein</fullName>
    </submittedName>
</protein>
<gene>
    <name evidence="1" type="ORF">MKW98_017320</name>
</gene>
<evidence type="ECO:0000313" key="2">
    <source>
        <dbReference type="Proteomes" id="UP001202328"/>
    </source>
</evidence>
<organism evidence="1 2">
    <name type="scientific">Papaver atlanticum</name>
    <dbReference type="NCBI Taxonomy" id="357466"/>
    <lineage>
        <taxon>Eukaryota</taxon>
        <taxon>Viridiplantae</taxon>
        <taxon>Streptophyta</taxon>
        <taxon>Embryophyta</taxon>
        <taxon>Tracheophyta</taxon>
        <taxon>Spermatophyta</taxon>
        <taxon>Magnoliopsida</taxon>
        <taxon>Ranunculales</taxon>
        <taxon>Papaveraceae</taxon>
        <taxon>Papaveroideae</taxon>
        <taxon>Papaver</taxon>
    </lineage>
</organism>
<evidence type="ECO:0000313" key="1">
    <source>
        <dbReference type="EMBL" id="KAI3918872.1"/>
    </source>
</evidence>
<feature type="non-terminal residue" evidence="1">
    <location>
        <position position="61"/>
    </location>
</feature>
<comment type="caution">
    <text evidence="1">The sequence shown here is derived from an EMBL/GenBank/DDBJ whole genome shotgun (WGS) entry which is preliminary data.</text>
</comment>
<keyword evidence="2" id="KW-1185">Reference proteome</keyword>
<name>A0AAD4STD7_9MAGN</name>
<dbReference type="Proteomes" id="UP001202328">
    <property type="component" value="Unassembled WGS sequence"/>
</dbReference>
<accession>A0AAD4STD7</accession>